<dbReference type="InterPro" id="IPR019832">
    <property type="entry name" value="Mn/Fe_SOD_C"/>
</dbReference>
<comment type="caution">
    <text evidence="9">The sequence shown here is derived from an EMBL/GenBank/DDBJ whole genome shotgun (WGS) entry which is preliminary data.</text>
</comment>
<dbReference type="Pfam" id="PF02777">
    <property type="entry name" value="Sod_Fe_C"/>
    <property type="match status" value="1"/>
</dbReference>
<dbReference type="InterPro" id="IPR001189">
    <property type="entry name" value="Mn/Fe_SOD"/>
</dbReference>
<dbReference type="Proteomes" id="UP000034507">
    <property type="component" value="Unassembled WGS sequence"/>
</dbReference>
<dbReference type="GO" id="GO:0004784">
    <property type="term" value="F:superoxide dismutase activity"/>
    <property type="evidence" value="ECO:0007669"/>
    <property type="project" value="UniProtKB-EC"/>
</dbReference>
<evidence type="ECO:0000259" key="8">
    <source>
        <dbReference type="Pfam" id="PF02777"/>
    </source>
</evidence>
<dbReference type="PRINTS" id="PR01703">
    <property type="entry name" value="MNSODISMTASE"/>
</dbReference>
<gene>
    <name evidence="9" type="ORF">UU77_C0040G0009</name>
</gene>
<dbReference type="InterPro" id="IPR036314">
    <property type="entry name" value="SOD_C_sf"/>
</dbReference>
<feature type="domain" description="Manganese/iron superoxide dismutase C-terminal" evidence="8">
    <location>
        <begin position="111"/>
        <end position="209"/>
    </location>
</feature>
<dbReference type="InterPro" id="IPR036324">
    <property type="entry name" value="Mn/Fe_SOD_N_sf"/>
</dbReference>
<evidence type="ECO:0000256" key="5">
    <source>
        <dbReference type="PIRSR" id="PIRSR000349-1"/>
    </source>
</evidence>
<dbReference type="PANTHER" id="PTHR43595:SF2">
    <property type="entry name" value="SMALL RIBOSOMAL SUBUNIT PROTEIN MS42"/>
    <property type="match status" value="1"/>
</dbReference>
<protein>
    <recommendedName>
        <fullName evidence="2 6">Superoxide dismutase</fullName>
        <ecNumber evidence="2 6">1.15.1.1</ecNumber>
    </recommendedName>
</protein>
<reference evidence="9 10" key="1">
    <citation type="journal article" date="2015" name="Nature">
        <title>rRNA introns, odd ribosomes, and small enigmatic genomes across a large radiation of phyla.</title>
        <authorList>
            <person name="Brown C.T."/>
            <person name="Hug L.A."/>
            <person name="Thomas B.C."/>
            <person name="Sharon I."/>
            <person name="Castelle C.J."/>
            <person name="Singh A."/>
            <person name="Wilkins M.J."/>
            <person name="Williams K.H."/>
            <person name="Banfield J.F."/>
        </authorList>
    </citation>
    <scope>NUCLEOTIDE SEQUENCE [LARGE SCALE GENOMIC DNA]</scope>
</reference>
<sequence length="216" mass="25222">MNLMYTVFYAERKIMSFITPELPYSHDALEPYIDKETMEIHHEKHHKTYVNKLNEALDKYPDFFQYDIEILLAKLNEIPEEIRTAVRNNGGGHFNHSLLWGWMSPTPDVTPTGKLSDAIDKTFGSLDMFKEEFTKAALNRFGSGWAWLVMDKNGNLSVTSTPNQDSPVMDGDTPVLGLDVWEHAYYLKYRNMRASYIENWWNVVNWKKLSLDFENL</sequence>
<dbReference type="InterPro" id="IPR019831">
    <property type="entry name" value="Mn/Fe_SOD_N"/>
</dbReference>
<feature type="domain" description="Manganese/iron superoxide dismutase N-terminal" evidence="7">
    <location>
        <begin position="18"/>
        <end position="104"/>
    </location>
</feature>
<evidence type="ECO:0000256" key="2">
    <source>
        <dbReference type="ARBA" id="ARBA00012682"/>
    </source>
</evidence>
<dbReference type="SUPFAM" id="SSF46609">
    <property type="entry name" value="Fe,Mn superoxide dismutase (SOD), N-terminal domain"/>
    <property type="match status" value="1"/>
</dbReference>
<accession>A0A0G0ZCE4</accession>
<dbReference type="Gene3D" id="1.10.287.990">
    <property type="entry name" value="Fe,Mn superoxide dismutase (SOD) domain"/>
    <property type="match status" value="1"/>
</dbReference>
<dbReference type="Pfam" id="PF00081">
    <property type="entry name" value="Sod_Fe_N"/>
    <property type="match status" value="1"/>
</dbReference>
<evidence type="ECO:0000259" key="7">
    <source>
        <dbReference type="Pfam" id="PF00081"/>
    </source>
</evidence>
<dbReference type="PATRIC" id="fig|1619119.3.peg.779"/>
<dbReference type="FunFam" id="1.10.287.990:FF:000001">
    <property type="entry name" value="Superoxide dismutase"/>
    <property type="match status" value="1"/>
</dbReference>
<evidence type="ECO:0000313" key="9">
    <source>
        <dbReference type="EMBL" id="KKS19726.1"/>
    </source>
</evidence>
<feature type="binding site" evidence="5">
    <location>
        <position position="96"/>
    </location>
    <ligand>
        <name>Mn(2+)</name>
        <dbReference type="ChEBI" id="CHEBI:29035"/>
    </ligand>
</feature>
<dbReference type="EC" id="1.15.1.1" evidence="2 6"/>
<dbReference type="SUPFAM" id="SSF54719">
    <property type="entry name" value="Fe,Mn superoxide dismutase (SOD), C-terminal domain"/>
    <property type="match status" value="1"/>
</dbReference>
<keyword evidence="3 5" id="KW-0479">Metal-binding</keyword>
<feature type="binding site" evidence="5">
    <location>
        <position position="183"/>
    </location>
    <ligand>
        <name>Mn(2+)</name>
        <dbReference type="ChEBI" id="CHEBI:29035"/>
    </ligand>
</feature>
<name>A0A0G0ZCE4_UNCKA</name>
<dbReference type="GO" id="GO:0046872">
    <property type="term" value="F:metal ion binding"/>
    <property type="evidence" value="ECO:0007669"/>
    <property type="project" value="UniProtKB-KW"/>
</dbReference>
<evidence type="ECO:0000256" key="3">
    <source>
        <dbReference type="ARBA" id="ARBA00022723"/>
    </source>
</evidence>
<dbReference type="InterPro" id="IPR019833">
    <property type="entry name" value="Mn/Fe_SOD_BS"/>
</dbReference>
<dbReference type="AlphaFoldDB" id="A0A0G0ZCE4"/>
<dbReference type="GO" id="GO:0005737">
    <property type="term" value="C:cytoplasm"/>
    <property type="evidence" value="ECO:0007669"/>
    <property type="project" value="TreeGrafter"/>
</dbReference>
<evidence type="ECO:0000313" key="10">
    <source>
        <dbReference type="Proteomes" id="UP000034507"/>
    </source>
</evidence>
<dbReference type="EMBL" id="LCBX01000040">
    <property type="protein sequence ID" value="KKS19726.1"/>
    <property type="molecule type" value="Genomic_DNA"/>
</dbReference>
<feature type="binding site" evidence="5">
    <location>
        <position position="41"/>
    </location>
    <ligand>
        <name>Mn(2+)</name>
        <dbReference type="ChEBI" id="CHEBI:29035"/>
    </ligand>
</feature>
<comment type="similarity">
    <text evidence="1 6">Belongs to the iron/manganese superoxide dismutase family.</text>
</comment>
<dbReference type="Gene3D" id="3.55.40.20">
    <property type="entry name" value="Iron/manganese superoxide dismutase, C-terminal domain"/>
    <property type="match status" value="1"/>
</dbReference>
<keyword evidence="4 6" id="KW-0560">Oxidoreductase</keyword>
<organism evidence="9 10">
    <name type="scientific">candidate division WWE3 bacterium GW2011_GWC1_41_7</name>
    <dbReference type="NCBI Taxonomy" id="1619119"/>
    <lineage>
        <taxon>Bacteria</taxon>
        <taxon>Katanobacteria</taxon>
    </lineage>
</organism>
<comment type="function">
    <text evidence="6">Destroys radicals which are normally produced within the cells and which are toxic to biological systems.</text>
</comment>
<evidence type="ECO:0000256" key="6">
    <source>
        <dbReference type="RuleBase" id="RU000414"/>
    </source>
</evidence>
<comment type="catalytic activity">
    <reaction evidence="6">
        <text>2 superoxide + 2 H(+) = H2O2 + O2</text>
        <dbReference type="Rhea" id="RHEA:20696"/>
        <dbReference type="ChEBI" id="CHEBI:15378"/>
        <dbReference type="ChEBI" id="CHEBI:15379"/>
        <dbReference type="ChEBI" id="CHEBI:16240"/>
        <dbReference type="ChEBI" id="CHEBI:18421"/>
        <dbReference type="EC" id="1.15.1.1"/>
    </reaction>
</comment>
<dbReference type="PROSITE" id="PS00088">
    <property type="entry name" value="SOD_MN"/>
    <property type="match status" value="1"/>
</dbReference>
<evidence type="ECO:0000256" key="4">
    <source>
        <dbReference type="ARBA" id="ARBA00023002"/>
    </source>
</evidence>
<proteinExistence type="inferred from homology"/>
<dbReference type="PANTHER" id="PTHR43595">
    <property type="entry name" value="37S RIBOSOMAL PROTEIN S26, MITOCHONDRIAL"/>
    <property type="match status" value="1"/>
</dbReference>
<feature type="binding site" evidence="5">
    <location>
        <position position="179"/>
    </location>
    <ligand>
        <name>Mn(2+)</name>
        <dbReference type="ChEBI" id="CHEBI:29035"/>
    </ligand>
</feature>
<evidence type="ECO:0000256" key="1">
    <source>
        <dbReference type="ARBA" id="ARBA00008714"/>
    </source>
</evidence>
<dbReference type="FunFam" id="3.55.40.20:FF:000001">
    <property type="entry name" value="Superoxide dismutase"/>
    <property type="match status" value="1"/>
</dbReference>
<dbReference type="PIRSF" id="PIRSF000349">
    <property type="entry name" value="SODismutase"/>
    <property type="match status" value="1"/>
</dbReference>